<dbReference type="PROSITE" id="PS51471">
    <property type="entry name" value="FE2OG_OXY"/>
    <property type="match status" value="1"/>
</dbReference>
<proteinExistence type="inferred from homology"/>
<name>A0ABP0UHA0_9BRYO</name>
<dbReference type="InterPro" id="IPR050231">
    <property type="entry name" value="Iron_ascorbate_oxido_reductase"/>
</dbReference>
<keyword evidence="6" id="KW-1185">Reference proteome</keyword>
<feature type="domain" description="Fe2OG dioxygenase" evidence="4">
    <location>
        <begin position="210"/>
        <end position="313"/>
    </location>
</feature>
<evidence type="ECO:0000313" key="6">
    <source>
        <dbReference type="Proteomes" id="UP001497512"/>
    </source>
</evidence>
<dbReference type="PANTHER" id="PTHR47990">
    <property type="entry name" value="2-OXOGLUTARATE (2OG) AND FE(II)-DEPENDENT OXYGENASE SUPERFAMILY PROTEIN-RELATED"/>
    <property type="match status" value="1"/>
</dbReference>
<organism evidence="5 6">
    <name type="scientific">Sphagnum troendelagicum</name>
    <dbReference type="NCBI Taxonomy" id="128251"/>
    <lineage>
        <taxon>Eukaryota</taxon>
        <taxon>Viridiplantae</taxon>
        <taxon>Streptophyta</taxon>
        <taxon>Embryophyta</taxon>
        <taxon>Bryophyta</taxon>
        <taxon>Sphagnophytina</taxon>
        <taxon>Sphagnopsida</taxon>
        <taxon>Sphagnales</taxon>
        <taxon>Sphagnaceae</taxon>
        <taxon>Sphagnum</taxon>
    </lineage>
</organism>
<dbReference type="InterPro" id="IPR005123">
    <property type="entry name" value="Oxoglu/Fe-dep_dioxygenase_dom"/>
</dbReference>
<gene>
    <name evidence="5" type="ORF">CSSPTR1EN2_LOCUS15866</name>
</gene>
<dbReference type="Gene3D" id="2.60.120.330">
    <property type="entry name" value="B-lactam Antibiotic, Isopenicillin N Synthase, Chain"/>
    <property type="match status" value="1"/>
</dbReference>
<evidence type="ECO:0000256" key="3">
    <source>
        <dbReference type="RuleBase" id="RU003682"/>
    </source>
</evidence>
<dbReference type="Proteomes" id="UP001497512">
    <property type="component" value="Chromosome 3"/>
</dbReference>
<evidence type="ECO:0000256" key="2">
    <source>
        <dbReference type="ARBA" id="ARBA00023004"/>
    </source>
</evidence>
<dbReference type="Pfam" id="PF14226">
    <property type="entry name" value="DIOX_N"/>
    <property type="match status" value="1"/>
</dbReference>
<comment type="similarity">
    <text evidence="3">Belongs to the iron/ascorbate-dependent oxidoreductase family.</text>
</comment>
<evidence type="ECO:0000313" key="5">
    <source>
        <dbReference type="EMBL" id="CAK9221258.1"/>
    </source>
</evidence>
<keyword evidence="1 3" id="KW-0479">Metal-binding</keyword>
<dbReference type="Pfam" id="PF03171">
    <property type="entry name" value="2OG-FeII_Oxy"/>
    <property type="match status" value="1"/>
</dbReference>
<dbReference type="InterPro" id="IPR044861">
    <property type="entry name" value="IPNS-like_FE2OG_OXY"/>
</dbReference>
<reference evidence="5" key="1">
    <citation type="submission" date="2024-02" db="EMBL/GenBank/DDBJ databases">
        <authorList>
            <consortium name="ELIXIR-Norway"/>
            <consortium name="Elixir Norway"/>
        </authorList>
    </citation>
    <scope>NUCLEOTIDE SEQUENCE</scope>
</reference>
<dbReference type="InterPro" id="IPR026992">
    <property type="entry name" value="DIOX_N"/>
</dbReference>
<evidence type="ECO:0000259" key="4">
    <source>
        <dbReference type="PROSITE" id="PS51471"/>
    </source>
</evidence>
<dbReference type="InterPro" id="IPR027443">
    <property type="entry name" value="IPNS-like_sf"/>
</dbReference>
<keyword evidence="3" id="KW-0560">Oxidoreductase</keyword>
<keyword evidence="2 3" id="KW-0408">Iron</keyword>
<dbReference type="SUPFAM" id="SSF51197">
    <property type="entry name" value="Clavaminate synthase-like"/>
    <property type="match status" value="1"/>
</dbReference>
<sequence>MSSVIKAPVTGPIPSTLMPEIYDNRLHFEHQKILESESDTTTPPSMSQYTEIPMLDMWELRSSSSHHHHRGRTQQYAKERLARACTEWGTFYVINHGIPEELIQRYQKLILQLFSLPLEQKLQAERNTNSIFGYEFRQNQKSPIEIFQVGDHEAILHHYSRKLFPNSYTQFCDALKELKEALCHLSLEILELVTEGLGMNMNNFDMYRREIQGLIRSNFYHQMDSHDEKEQVLGLKPHMDGSFISLLLQDDVAGLEIMKDGNWFCVKPKENAICFMIGDVLEVITNGYISSLQHRTIQPTMKPRLSIGYFLVPLDTCTISIAPEFVDAKNPPLFRPFNWLEYLELHRLLRTGLKGISRPNPSTLLFFKPLEH</sequence>
<protein>
    <recommendedName>
        <fullName evidence="4">Fe2OG dioxygenase domain-containing protein</fullName>
    </recommendedName>
</protein>
<evidence type="ECO:0000256" key="1">
    <source>
        <dbReference type="ARBA" id="ARBA00022723"/>
    </source>
</evidence>
<accession>A0ABP0UHA0</accession>
<dbReference type="EMBL" id="OZ019895">
    <property type="protein sequence ID" value="CAK9221258.1"/>
    <property type="molecule type" value="Genomic_DNA"/>
</dbReference>